<keyword evidence="4" id="KW-1185">Reference proteome</keyword>
<proteinExistence type="predicted"/>
<feature type="modified residue" description="4-aspartylphosphate" evidence="1">
    <location>
        <position position="68"/>
    </location>
</feature>
<evidence type="ECO:0000313" key="3">
    <source>
        <dbReference type="EMBL" id="MEZ7514681.1"/>
    </source>
</evidence>
<dbReference type="InterPro" id="IPR011006">
    <property type="entry name" value="CheY-like_superfamily"/>
</dbReference>
<dbReference type="InterPro" id="IPR001789">
    <property type="entry name" value="Sig_transdc_resp-reg_receiver"/>
</dbReference>
<evidence type="ECO:0000259" key="2">
    <source>
        <dbReference type="PROSITE" id="PS50110"/>
    </source>
</evidence>
<dbReference type="Proteomes" id="UP001568894">
    <property type="component" value="Unassembled WGS sequence"/>
</dbReference>
<dbReference type="Pfam" id="PF00072">
    <property type="entry name" value="Response_reg"/>
    <property type="match status" value="1"/>
</dbReference>
<gene>
    <name evidence="3" type="ORF">QO192_05215</name>
</gene>
<dbReference type="PANTHER" id="PTHR44520:SF2">
    <property type="entry name" value="RESPONSE REGULATOR RCP1"/>
    <property type="match status" value="1"/>
</dbReference>
<accession>A0ABV4KD74</accession>
<name>A0ABV4KD74_9FLAO</name>
<dbReference type="RefSeq" id="WP_371568688.1">
    <property type="nucleotide sequence ID" value="NZ_JASMRN010000003.1"/>
</dbReference>
<dbReference type="SMART" id="SM00448">
    <property type="entry name" value="REC"/>
    <property type="match status" value="1"/>
</dbReference>
<evidence type="ECO:0000313" key="4">
    <source>
        <dbReference type="Proteomes" id="UP001568894"/>
    </source>
</evidence>
<reference evidence="3 4" key="1">
    <citation type="submission" date="2023-05" db="EMBL/GenBank/DDBJ databases">
        <title>Adaptations of aquatic viruses from atmosphere-close ecosystems of the Central Arctic Ocean.</title>
        <authorList>
            <person name="Rahlff J."/>
            <person name="Holmfeldt K."/>
        </authorList>
    </citation>
    <scope>NUCLEOTIDE SEQUENCE [LARGE SCALE GENOMIC DNA]</scope>
    <source>
        <strain evidence="3 4">Arc14</strain>
    </source>
</reference>
<dbReference type="PROSITE" id="PS50110">
    <property type="entry name" value="RESPONSE_REGULATORY"/>
    <property type="match status" value="1"/>
</dbReference>
<keyword evidence="1" id="KW-0597">Phosphoprotein</keyword>
<dbReference type="EMBL" id="JASMRN010000003">
    <property type="protein sequence ID" value="MEZ7514681.1"/>
    <property type="molecule type" value="Genomic_DNA"/>
</dbReference>
<evidence type="ECO:0000256" key="1">
    <source>
        <dbReference type="PROSITE-ProRule" id="PRU00169"/>
    </source>
</evidence>
<protein>
    <submittedName>
        <fullName evidence="3">Response regulator</fullName>
    </submittedName>
</protein>
<sequence>MIEDVSAKFKKVMTIDDNAIDLYITSRLIKKNNFAAAILPFSNATEALNYLTENQNSPDLLPEIIFVDIYMPLMSGFEFLIAYHSLPEQLKSSCQVFVISSTIDQADLDKANSDPNVTSFQVKPITIDFLNSIRSLIKE</sequence>
<feature type="domain" description="Response regulatory" evidence="2">
    <location>
        <begin position="11"/>
        <end position="138"/>
    </location>
</feature>
<dbReference type="InterPro" id="IPR052893">
    <property type="entry name" value="TCS_response_regulator"/>
</dbReference>
<dbReference type="SUPFAM" id="SSF52172">
    <property type="entry name" value="CheY-like"/>
    <property type="match status" value="1"/>
</dbReference>
<organism evidence="3 4">
    <name type="scientific">Flavobacterium frigidarium</name>
    <dbReference type="NCBI Taxonomy" id="99286"/>
    <lineage>
        <taxon>Bacteria</taxon>
        <taxon>Pseudomonadati</taxon>
        <taxon>Bacteroidota</taxon>
        <taxon>Flavobacteriia</taxon>
        <taxon>Flavobacteriales</taxon>
        <taxon>Flavobacteriaceae</taxon>
        <taxon>Flavobacterium</taxon>
    </lineage>
</organism>
<dbReference type="Gene3D" id="3.40.50.2300">
    <property type="match status" value="1"/>
</dbReference>
<dbReference type="PANTHER" id="PTHR44520">
    <property type="entry name" value="RESPONSE REGULATOR RCP1-RELATED"/>
    <property type="match status" value="1"/>
</dbReference>
<comment type="caution">
    <text evidence="3">The sequence shown here is derived from an EMBL/GenBank/DDBJ whole genome shotgun (WGS) entry which is preliminary data.</text>
</comment>